<dbReference type="RefSeq" id="WP_198343169.1">
    <property type="nucleotide sequence ID" value="NZ_CP021425.1"/>
</dbReference>
<dbReference type="PANTHER" id="PTHR35936:SF25">
    <property type="entry name" value="ABC TRANSPORTER SUBSTRATE-BINDING PROTEIN"/>
    <property type="match status" value="1"/>
</dbReference>
<evidence type="ECO:0000259" key="4">
    <source>
        <dbReference type="SMART" id="SM00062"/>
    </source>
</evidence>
<gene>
    <name evidence="5" type="ORF">OLMES_0147</name>
</gene>
<comment type="similarity">
    <text evidence="1">Belongs to the bacterial solute-binding protein 3 family.</text>
</comment>
<feature type="domain" description="Solute-binding protein family 3/N-terminal" evidence="4">
    <location>
        <begin position="27"/>
        <end position="247"/>
    </location>
</feature>
<evidence type="ECO:0000313" key="5">
    <source>
        <dbReference type="EMBL" id="ARU54255.1"/>
    </source>
</evidence>
<proteinExistence type="inferred from homology"/>
<dbReference type="EMBL" id="CP021425">
    <property type="protein sequence ID" value="ARU54255.1"/>
    <property type="molecule type" value="Genomic_DNA"/>
</dbReference>
<dbReference type="Pfam" id="PF00497">
    <property type="entry name" value="SBP_bac_3"/>
    <property type="match status" value="1"/>
</dbReference>
<reference evidence="5 6" key="1">
    <citation type="submission" date="2017-05" db="EMBL/GenBank/DDBJ databases">
        <title>Genomic insights into alkan degradation activity of Oleiphilus messinensis.</title>
        <authorList>
            <person name="Kozyavkin S.A."/>
            <person name="Slesarev A.I."/>
            <person name="Golyshin P.N."/>
            <person name="Korzhenkov A."/>
            <person name="Golyshina O.N."/>
            <person name="Toshchakov S.V."/>
        </authorList>
    </citation>
    <scope>NUCLEOTIDE SEQUENCE [LARGE SCALE GENOMIC DNA]</scope>
    <source>
        <strain evidence="5 6">ME102</strain>
    </source>
</reference>
<dbReference type="Gene3D" id="3.40.190.10">
    <property type="entry name" value="Periplasmic binding protein-like II"/>
    <property type="match status" value="2"/>
</dbReference>
<sequence length="247" mass="27618">MFKRLLHHMSVLAVISLCFTTVVRAESITIAAEDDWVPYARADGTGLANEMVKAAFKTVGIDVTYQVFPYIRVLSYLDSGEYVAGFNVPLDDENKDKYIFGKQSLYDVPSQYFVNKSAPLKATKREELVNGEKIGIVRGYGYGDAFNQMAEQGKVRSVISNSDSINLKKLASNRLDATIIFEKSAGVLLKELGLEDQIEVAFVHEILPIYLAFSKAHPKGQYYSDKFDEGMANLKASGEYQKIYDAY</sequence>
<dbReference type="KEGG" id="ome:OLMES_0147"/>
<feature type="chain" id="PRO_5012756173" evidence="3">
    <location>
        <begin position="26"/>
        <end position="247"/>
    </location>
</feature>
<accession>A0A1Y0I403</accession>
<protein>
    <submittedName>
        <fullName evidence="5">Amino acid ABC transporter</fullName>
    </submittedName>
</protein>
<evidence type="ECO:0000313" key="6">
    <source>
        <dbReference type="Proteomes" id="UP000196027"/>
    </source>
</evidence>
<evidence type="ECO:0000256" key="1">
    <source>
        <dbReference type="ARBA" id="ARBA00010333"/>
    </source>
</evidence>
<organism evidence="5 6">
    <name type="scientific">Oleiphilus messinensis</name>
    <dbReference type="NCBI Taxonomy" id="141451"/>
    <lineage>
        <taxon>Bacteria</taxon>
        <taxon>Pseudomonadati</taxon>
        <taxon>Pseudomonadota</taxon>
        <taxon>Gammaproteobacteria</taxon>
        <taxon>Oceanospirillales</taxon>
        <taxon>Oleiphilaceae</taxon>
        <taxon>Oleiphilus</taxon>
    </lineage>
</organism>
<keyword evidence="6" id="KW-1185">Reference proteome</keyword>
<dbReference type="InterPro" id="IPR001638">
    <property type="entry name" value="Solute-binding_3/MltF_N"/>
</dbReference>
<name>A0A1Y0I403_9GAMM</name>
<dbReference type="SUPFAM" id="SSF53850">
    <property type="entry name" value="Periplasmic binding protein-like II"/>
    <property type="match status" value="1"/>
</dbReference>
<keyword evidence="2 3" id="KW-0732">Signal</keyword>
<dbReference type="SMART" id="SM00062">
    <property type="entry name" value="PBPb"/>
    <property type="match status" value="1"/>
</dbReference>
<feature type="signal peptide" evidence="3">
    <location>
        <begin position="1"/>
        <end position="25"/>
    </location>
</feature>
<dbReference type="Proteomes" id="UP000196027">
    <property type="component" value="Chromosome"/>
</dbReference>
<evidence type="ECO:0000256" key="3">
    <source>
        <dbReference type="SAM" id="SignalP"/>
    </source>
</evidence>
<dbReference type="AlphaFoldDB" id="A0A1Y0I403"/>
<evidence type="ECO:0000256" key="2">
    <source>
        <dbReference type="ARBA" id="ARBA00022729"/>
    </source>
</evidence>
<dbReference type="PANTHER" id="PTHR35936">
    <property type="entry name" value="MEMBRANE-BOUND LYTIC MUREIN TRANSGLYCOSYLASE F"/>
    <property type="match status" value="1"/>
</dbReference>